<organism evidence="2 3">
    <name type="scientific">Nitrobacter winogradskyi</name>
    <name type="common">Nitrobacter agilis</name>
    <dbReference type="NCBI Taxonomy" id="913"/>
    <lineage>
        <taxon>Bacteria</taxon>
        <taxon>Pseudomonadati</taxon>
        <taxon>Pseudomonadota</taxon>
        <taxon>Alphaproteobacteria</taxon>
        <taxon>Hyphomicrobiales</taxon>
        <taxon>Nitrobacteraceae</taxon>
        <taxon>Nitrobacter</taxon>
    </lineage>
</organism>
<protein>
    <submittedName>
        <fullName evidence="2">Uncharacterized protein</fullName>
    </submittedName>
</protein>
<sequence length="297" mass="31412">MDLFRGMNEAEQQKALSLDRGLFFINYKSAEDSVSPPCVIVAPAHGHERRMEIILHPDATEPTLYKPNSGLVVRVNTPATLQVQVQPTRPGGSRSAIVRVEQIQAGRIPAAMDSASGMGPHAATEGLKVLGHVAGRGDIVVGPNAWIAGPDAPSRVEGVALEWPDKPSSVDIRYAVQLANGQTGSGRMVPLGAYAGTRGRALPLTGVVLEMSGTDELRFVAEAGFLNAPTLRAVGRRVVLSGPTNREPLVGIRIGIERNATAEVTATPAPPPSRKPAGGSPRVRVFRSQQRQIGAAR</sequence>
<feature type="compositionally biased region" description="Polar residues" evidence="1">
    <location>
        <begin position="287"/>
        <end position="297"/>
    </location>
</feature>
<reference evidence="2 3" key="1">
    <citation type="submission" date="2019-06" db="EMBL/GenBank/DDBJ databases">
        <title>Whole genome shotgun sequence of Nitrobacter winogradskyi NBRC 14297.</title>
        <authorList>
            <person name="Hosoyama A."/>
            <person name="Uohara A."/>
            <person name="Ohji S."/>
            <person name="Ichikawa N."/>
        </authorList>
    </citation>
    <scope>NUCLEOTIDE SEQUENCE [LARGE SCALE GENOMIC DNA]</scope>
    <source>
        <strain evidence="2 3">NBRC 14297</strain>
    </source>
</reference>
<dbReference type="AlphaFoldDB" id="A0A4Y3W924"/>
<accession>A0A4Y3W924</accession>
<dbReference type="EMBL" id="BJNF01000025">
    <property type="protein sequence ID" value="GEC15085.1"/>
    <property type="molecule type" value="Genomic_DNA"/>
</dbReference>
<feature type="region of interest" description="Disordered" evidence="1">
    <location>
        <begin position="261"/>
        <end position="297"/>
    </location>
</feature>
<evidence type="ECO:0000313" key="2">
    <source>
        <dbReference type="EMBL" id="GEC15085.1"/>
    </source>
</evidence>
<gene>
    <name evidence="2" type="ORF">NWI01_09770</name>
</gene>
<evidence type="ECO:0000313" key="3">
    <source>
        <dbReference type="Proteomes" id="UP000318825"/>
    </source>
</evidence>
<proteinExistence type="predicted"/>
<comment type="caution">
    <text evidence="2">The sequence shown here is derived from an EMBL/GenBank/DDBJ whole genome shotgun (WGS) entry which is preliminary data.</text>
</comment>
<name>A0A4Y3W924_NITWI</name>
<evidence type="ECO:0000256" key="1">
    <source>
        <dbReference type="SAM" id="MobiDB-lite"/>
    </source>
</evidence>
<dbReference type="Proteomes" id="UP000318825">
    <property type="component" value="Unassembled WGS sequence"/>
</dbReference>